<proteinExistence type="predicted"/>
<evidence type="ECO:0000256" key="1">
    <source>
        <dbReference type="SAM" id="MobiDB-lite"/>
    </source>
</evidence>
<name>A0AAV2E5A0_9ROSI</name>
<dbReference type="EMBL" id="OZ034817">
    <property type="protein sequence ID" value="CAL1380857.1"/>
    <property type="molecule type" value="Genomic_DNA"/>
</dbReference>
<feature type="region of interest" description="Disordered" evidence="1">
    <location>
        <begin position="1"/>
        <end position="28"/>
    </location>
</feature>
<gene>
    <name evidence="2" type="ORF">LTRI10_LOCUS22273</name>
</gene>
<dbReference type="AlphaFoldDB" id="A0AAV2E5A0"/>
<feature type="region of interest" description="Disordered" evidence="1">
    <location>
        <begin position="55"/>
        <end position="83"/>
    </location>
</feature>
<organism evidence="2 3">
    <name type="scientific">Linum trigynum</name>
    <dbReference type="NCBI Taxonomy" id="586398"/>
    <lineage>
        <taxon>Eukaryota</taxon>
        <taxon>Viridiplantae</taxon>
        <taxon>Streptophyta</taxon>
        <taxon>Embryophyta</taxon>
        <taxon>Tracheophyta</taxon>
        <taxon>Spermatophyta</taxon>
        <taxon>Magnoliopsida</taxon>
        <taxon>eudicotyledons</taxon>
        <taxon>Gunneridae</taxon>
        <taxon>Pentapetalae</taxon>
        <taxon>rosids</taxon>
        <taxon>fabids</taxon>
        <taxon>Malpighiales</taxon>
        <taxon>Linaceae</taxon>
        <taxon>Linum</taxon>
    </lineage>
</organism>
<dbReference type="Proteomes" id="UP001497516">
    <property type="component" value="Chromosome 4"/>
</dbReference>
<evidence type="ECO:0000313" key="2">
    <source>
        <dbReference type="EMBL" id="CAL1380857.1"/>
    </source>
</evidence>
<protein>
    <submittedName>
        <fullName evidence="2">Uncharacterized protein</fullName>
    </submittedName>
</protein>
<feature type="compositionally biased region" description="Basic and acidic residues" evidence="1">
    <location>
        <begin position="58"/>
        <end position="70"/>
    </location>
</feature>
<sequence>MEEIGCRTECREVGENETSERSGAARRERDVGEIWCHAERTRCRRDRRQRTRCRRLAPRGENEMPERSAPRGESQLGGTRPVNPRMYFDFEPLLGVNERLKNRLG</sequence>
<reference evidence="2 3" key="1">
    <citation type="submission" date="2024-04" db="EMBL/GenBank/DDBJ databases">
        <authorList>
            <person name="Fracassetti M."/>
        </authorList>
    </citation>
    <scope>NUCLEOTIDE SEQUENCE [LARGE SCALE GENOMIC DNA]</scope>
</reference>
<evidence type="ECO:0000313" key="3">
    <source>
        <dbReference type="Proteomes" id="UP001497516"/>
    </source>
</evidence>
<keyword evidence="3" id="KW-1185">Reference proteome</keyword>
<accession>A0AAV2E5A0</accession>